<keyword evidence="3" id="KW-1185">Reference proteome</keyword>
<dbReference type="Pfam" id="PF08808">
    <property type="entry name" value="RES"/>
    <property type="match status" value="1"/>
</dbReference>
<dbReference type="GeneID" id="90764046"/>
<dbReference type="Proteomes" id="UP000502681">
    <property type="component" value="Chromosome"/>
</dbReference>
<accession>A0ABX6L3N8</accession>
<protein>
    <recommendedName>
        <fullName evidence="1">RES domain-containing protein</fullName>
    </recommendedName>
</protein>
<dbReference type="InterPro" id="IPR014914">
    <property type="entry name" value="RES_dom"/>
</dbReference>
<evidence type="ECO:0000259" key="1">
    <source>
        <dbReference type="SMART" id="SM00953"/>
    </source>
</evidence>
<dbReference type="SMART" id="SM00953">
    <property type="entry name" value="RES"/>
    <property type="match status" value="1"/>
</dbReference>
<sequence length="392" mass="45505">MRNNFLYSLDSIDLDEHDYDYDFICLECIEDSILKLYDRKLHHERICCECHKKINSGFSVSYLTSKFKENLSCHYEVVSDSSGIPLFDVVLSFLGKKEISNRVTESLLKTIDKLDKYKPIKDNVNEIDAINKWNEINYDLMYSSRFFNKSVENYFSEIVSLAYHHVEKSNNKERLAVSQLAKGSKLYRARKILIDEREDILAYPAQRLGPAPYNKAANNRMSAESISMLYLAKDQETSISEMRPSMGDVLAVGEFITTKDLVFFDFYKIEKEIQGYIYGESILFKRNERQYIIEKILPFIGNEICRPANNPSRYIASQALAEVIKNFHNGKIFDGIIFKSVQNDAGVNYVIFNKSQYKESEAVSCEDFFVEINRDVISFNRITSIKYKSEEA</sequence>
<dbReference type="RefSeq" id="WP_133169852.1">
    <property type="nucleotide sequence ID" value="NZ_CP038498.1"/>
</dbReference>
<evidence type="ECO:0000313" key="3">
    <source>
        <dbReference type="Proteomes" id="UP000502681"/>
    </source>
</evidence>
<organism evidence="2 3">
    <name type="scientific">Pectobacterium punjabense</name>
    <dbReference type="NCBI Taxonomy" id="2108399"/>
    <lineage>
        <taxon>Bacteria</taxon>
        <taxon>Pseudomonadati</taxon>
        <taxon>Pseudomonadota</taxon>
        <taxon>Gammaproteobacteria</taxon>
        <taxon>Enterobacterales</taxon>
        <taxon>Pectobacteriaceae</taxon>
        <taxon>Pectobacterium</taxon>
    </lineage>
</organism>
<name>A0ABX6L3N8_9GAMM</name>
<evidence type="ECO:0000313" key="2">
    <source>
        <dbReference type="EMBL" id="QJA20945.1"/>
    </source>
</evidence>
<proteinExistence type="predicted"/>
<dbReference type="EMBL" id="CP038498">
    <property type="protein sequence ID" value="QJA20945.1"/>
    <property type="molecule type" value="Genomic_DNA"/>
</dbReference>
<gene>
    <name evidence="2" type="ORF">E2566_13900</name>
</gene>
<feature type="domain" description="RES" evidence="1">
    <location>
        <begin position="204"/>
        <end position="363"/>
    </location>
</feature>
<reference evidence="2 3" key="1">
    <citation type="submission" date="2019-04" db="EMBL/GenBank/DDBJ databases">
        <title>Whole Genome Sequencing of Pectobacterium punjabense SS95.</title>
        <authorList>
            <person name="Sarfraz S."/>
            <person name="Oulghazi S."/>
            <person name="Roques C."/>
            <person name="Vandecasteele C."/>
            <person name="Faure D."/>
        </authorList>
    </citation>
    <scope>NUCLEOTIDE SEQUENCE [LARGE SCALE GENOMIC DNA]</scope>
    <source>
        <strain evidence="2 3">SS95</strain>
    </source>
</reference>